<evidence type="ECO:0000256" key="2">
    <source>
        <dbReference type="ARBA" id="ARBA00023125"/>
    </source>
</evidence>
<keyword evidence="3" id="KW-0804">Transcription</keyword>
<dbReference type="GO" id="GO:0003677">
    <property type="term" value="F:DNA binding"/>
    <property type="evidence" value="ECO:0007669"/>
    <property type="project" value="UniProtKB-KW"/>
</dbReference>
<dbReference type="PROSITE" id="PS50949">
    <property type="entry name" value="HTH_GNTR"/>
    <property type="match status" value="1"/>
</dbReference>
<dbReference type="Pfam" id="PF00392">
    <property type="entry name" value="GntR"/>
    <property type="match status" value="1"/>
</dbReference>
<dbReference type="SMART" id="SM00345">
    <property type="entry name" value="HTH_GNTR"/>
    <property type="match status" value="1"/>
</dbReference>
<dbReference type="PRINTS" id="PR00035">
    <property type="entry name" value="HTHGNTR"/>
</dbReference>
<keyword evidence="2 5" id="KW-0238">DNA-binding</keyword>
<dbReference type="InterPro" id="IPR036390">
    <property type="entry name" value="WH_DNA-bd_sf"/>
</dbReference>
<dbReference type="GO" id="GO:0003700">
    <property type="term" value="F:DNA-binding transcription factor activity"/>
    <property type="evidence" value="ECO:0007669"/>
    <property type="project" value="InterPro"/>
</dbReference>
<sequence length="245" mass="26529">MAPVSGSGTARPTASLRLHAYETLKSRIIDLDLAPGQRLVERDVAAELGVSRVPLREALHMLEAEGLVVVVPRQGAMVAAFTPDDIRALFEVRESVEVLAARLAAERRSDSDLARMRTLLVEAQVALDAGDDAATAAANAGFHRAVLDACGNPLLQSMMGPLQARVQWLFHLTKRRDTREQREEHAGILDAIDARDGERAAQLYLAHIAEGLEPTLAMSGSWASEAFDPVEVTRSRNRVAAGPTR</sequence>
<reference evidence="5 6" key="1">
    <citation type="submission" date="2017-11" db="EMBL/GenBank/DDBJ databases">
        <title>Genomic Encyclopedia of Archaeal and Bacterial Type Strains, Phase II (KMG-II): From Individual Species to Whole Genera.</title>
        <authorList>
            <person name="Goeker M."/>
        </authorList>
    </citation>
    <scope>NUCLEOTIDE SEQUENCE [LARGE SCALE GENOMIC DNA]</scope>
    <source>
        <strain evidence="5 6">DSM 27763</strain>
    </source>
</reference>
<protein>
    <submittedName>
        <fullName evidence="5">DNA-binding GntR family transcriptional regulator</fullName>
    </submittedName>
</protein>
<comment type="caution">
    <text evidence="5">The sequence shown here is derived from an EMBL/GenBank/DDBJ whole genome shotgun (WGS) entry which is preliminary data.</text>
</comment>
<dbReference type="Gene3D" id="1.20.120.530">
    <property type="entry name" value="GntR ligand-binding domain-like"/>
    <property type="match status" value="1"/>
</dbReference>
<dbReference type="InterPro" id="IPR008920">
    <property type="entry name" value="TF_FadR/GntR_C"/>
</dbReference>
<evidence type="ECO:0000313" key="5">
    <source>
        <dbReference type="EMBL" id="PJJ53697.1"/>
    </source>
</evidence>
<accession>A0A2M9B6Z1</accession>
<evidence type="ECO:0000256" key="1">
    <source>
        <dbReference type="ARBA" id="ARBA00023015"/>
    </source>
</evidence>
<dbReference type="Gene3D" id="1.10.10.10">
    <property type="entry name" value="Winged helix-like DNA-binding domain superfamily/Winged helix DNA-binding domain"/>
    <property type="match status" value="1"/>
</dbReference>
<dbReference type="PANTHER" id="PTHR43537">
    <property type="entry name" value="TRANSCRIPTIONAL REGULATOR, GNTR FAMILY"/>
    <property type="match status" value="1"/>
</dbReference>
<dbReference type="InterPro" id="IPR000524">
    <property type="entry name" value="Tscrpt_reg_HTH_GntR"/>
</dbReference>
<keyword evidence="6" id="KW-1185">Reference proteome</keyword>
<evidence type="ECO:0000259" key="4">
    <source>
        <dbReference type="PROSITE" id="PS50949"/>
    </source>
</evidence>
<dbReference type="CDD" id="cd07377">
    <property type="entry name" value="WHTH_GntR"/>
    <property type="match status" value="1"/>
</dbReference>
<feature type="domain" description="HTH gntR-type" evidence="4">
    <location>
        <begin position="14"/>
        <end position="81"/>
    </location>
</feature>
<organism evidence="5 6">
    <name type="scientific">Mumia flava</name>
    <dbReference type="NCBI Taxonomy" id="1348852"/>
    <lineage>
        <taxon>Bacteria</taxon>
        <taxon>Bacillati</taxon>
        <taxon>Actinomycetota</taxon>
        <taxon>Actinomycetes</taxon>
        <taxon>Propionibacteriales</taxon>
        <taxon>Nocardioidaceae</taxon>
        <taxon>Mumia</taxon>
    </lineage>
</organism>
<dbReference type="Pfam" id="PF07729">
    <property type="entry name" value="FCD"/>
    <property type="match status" value="1"/>
</dbReference>
<dbReference type="SUPFAM" id="SSF46785">
    <property type="entry name" value="Winged helix' DNA-binding domain"/>
    <property type="match status" value="1"/>
</dbReference>
<dbReference type="PANTHER" id="PTHR43537:SF49">
    <property type="entry name" value="TRANSCRIPTIONAL REGULATORY PROTEIN"/>
    <property type="match status" value="1"/>
</dbReference>
<evidence type="ECO:0000313" key="6">
    <source>
        <dbReference type="Proteomes" id="UP000230842"/>
    </source>
</evidence>
<evidence type="ECO:0000256" key="3">
    <source>
        <dbReference type="ARBA" id="ARBA00023163"/>
    </source>
</evidence>
<dbReference type="SMART" id="SM00895">
    <property type="entry name" value="FCD"/>
    <property type="match status" value="1"/>
</dbReference>
<name>A0A2M9B6Z1_9ACTN</name>
<dbReference type="AlphaFoldDB" id="A0A2M9B6Z1"/>
<dbReference type="SUPFAM" id="SSF48008">
    <property type="entry name" value="GntR ligand-binding domain-like"/>
    <property type="match status" value="1"/>
</dbReference>
<dbReference type="EMBL" id="PGEZ01000002">
    <property type="protein sequence ID" value="PJJ53697.1"/>
    <property type="molecule type" value="Genomic_DNA"/>
</dbReference>
<keyword evidence="1" id="KW-0805">Transcription regulation</keyword>
<dbReference type="InterPro" id="IPR036388">
    <property type="entry name" value="WH-like_DNA-bd_sf"/>
</dbReference>
<proteinExistence type="predicted"/>
<gene>
    <name evidence="5" type="ORF">CLV56_3189</name>
</gene>
<dbReference type="OrthoDB" id="8663149at2"/>
<dbReference type="Proteomes" id="UP000230842">
    <property type="component" value="Unassembled WGS sequence"/>
</dbReference>
<dbReference type="InterPro" id="IPR011711">
    <property type="entry name" value="GntR_C"/>
</dbReference>